<name>A0AAV4R2R9_CAEEX</name>
<dbReference type="EMBL" id="BPLR01007320">
    <property type="protein sequence ID" value="GIY16020.1"/>
    <property type="molecule type" value="Genomic_DNA"/>
</dbReference>
<dbReference type="PANTHER" id="PTHR43157">
    <property type="entry name" value="PHOSPHATIDYLINOSITOL-GLYCAN BIOSYNTHESIS CLASS F PROTEIN-RELATED"/>
    <property type="match status" value="1"/>
</dbReference>
<keyword evidence="1" id="KW-0560">Oxidoreductase</keyword>
<accession>A0AAV4R2R9</accession>
<protein>
    <submittedName>
        <fullName evidence="2">Retinol dehydrogenase 11</fullName>
    </submittedName>
</protein>
<evidence type="ECO:0000313" key="2">
    <source>
        <dbReference type="EMBL" id="GIY16020.1"/>
    </source>
</evidence>
<gene>
    <name evidence="2" type="primary">Rdh11</name>
    <name evidence="2" type="ORF">CEXT_712491</name>
</gene>
<dbReference type="SUPFAM" id="SSF51735">
    <property type="entry name" value="NAD(P)-binding Rossmann-fold domains"/>
    <property type="match status" value="1"/>
</dbReference>
<dbReference type="Proteomes" id="UP001054945">
    <property type="component" value="Unassembled WGS sequence"/>
</dbReference>
<dbReference type="AlphaFoldDB" id="A0AAV4R2R9"/>
<dbReference type="InterPro" id="IPR002347">
    <property type="entry name" value="SDR_fam"/>
</dbReference>
<dbReference type="Gene3D" id="3.40.50.720">
    <property type="entry name" value="NAD(P)-binding Rossmann-like Domain"/>
    <property type="match status" value="1"/>
</dbReference>
<sequence>MLVPLYYASVDFCLRKHYRSSVKLRGKTVVITGGNTGIGREAILDLAGRGAKIIMACRDVEKGRKAVEYVRKQVPEANIIVKELDLSSFASIRALQKIYWQQNPTFTTSSTTQLLEHVRNGKQ</sequence>
<organism evidence="2 3">
    <name type="scientific">Caerostris extrusa</name>
    <name type="common">Bark spider</name>
    <name type="synonym">Caerostris bankana</name>
    <dbReference type="NCBI Taxonomy" id="172846"/>
    <lineage>
        <taxon>Eukaryota</taxon>
        <taxon>Metazoa</taxon>
        <taxon>Ecdysozoa</taxon>
        <taxon>Arthropoda</taxon>
        <taxon>Chelicerata</taxon>
        <taxon>Arachnida</taxon>
        <taxon>Araneae</taxon>
        <taxon>Araneomorphae</taxon>
        <taxon>Entelegynae</taxon>
        <taxon>Araneoidea</taxon>
        <taxon>Araneidae</taxon>
        <taxon>Caerostris</taxon>
    </lineage>
</organism>
<keyword evidence="3" id="KW-1185">Reference proteome</keyword>
<dbReference type="PANTHER" id="PTHR43157:SF31">
    <property type="entry name" value="PHOSPHATIDYLINOSITOL-GLYCAN BIOSYNTHESIS CLASS F PROTEIN"/>
    <property type="match status" value="1"/>
</dbReference>
<comment type="caution">
    <text evidence="2">The sequence shown here is derived from an EMBL/GenBank/DDBJ whole genome shotgun (WGS) entry which is preliminary data.</text>
</comment>
<dbReference type="InterPro" id="IPR036291">
    <property type="entry name" value="NAD(P)-bd_dom_sf"/>
</dbReference>
<reference evidence="2 3" key="1">
    <citation type="submission" date="2021-06" db="EMBL/GenBank/DDBJ databases">
        <title>Caerostris extrusa draft genome.</title>
        <authorList>
            <person name="Kono N."/>
            <person name="Arakawa K."/>
        </authorList>
    </citation>
    <scope>NUCLEOTIDE SEQUENCE [LARGE SCALE GENOMIC DNA]</scope>
</reference>
<evidence type="ECO:0000313" key="3">
    <source>
        <dbReference type="Proteomes" id="UP001054945"/>
    </source>
</evidence>
<dbReference type="Pfam" id="PF00106">
    <property type="entry name" value="adh_short"/>
    <property type="match status" value="1"/>
</dbReference>
<dbReference type="GO" id="GO:0016491">
    <property type="term" value="F:oxidoreductase activity"/>
    <property type="evidence" value="ECO:0007669"/>
    <property type="project" value="UniProtKB-KW"/>
</dbReference>
<proteinExistence type="predicted"/>
<evidence type="ECO:0000256" key="1">
    <source>
        <dbReference type="ARBA" id="ARBA00023002"/>
    </source>
</evidence>